<evidence type="ECO:0000313" key="1">
    <source>
        <dbReference type="EMBL" id="GAA3214838.1"/>
    </source>
</evidence>
<dbReference type="RefSeq" id="WP_344829382.1">
    <property type="nucleotide sequence ID" value="NZ_BAAAUV010000008.1"/>
</dbReference>
<proteinExistence type="predicted"/>
<reference evidence="2" key="1">
    <citation type="journal article" date="2019" name="Int. J. Syst. Evol. Microbiol.">
        <title>The Global Catalogue of Microorganisms (GCM) 10K type strain sequencing project: providing services to taxonomists for standard genome sequencing and annotation.</title>
        <authorList>
            <consortium name="The Broad Institute Genomics Platform"/>
            <consortium name="The Broad Institute Genome Sequencing Center for Infectious Disease"/>
            <person name="Wu L."/>
            <person name="Ma J."/>
        </authorList>
    </citation>
    <scope>NUCLEOTIDE SEQUENCE [LARGE SCALE GENOMIC DNA]</scope>
    <source>
        <strain evidence="2">JCM 9377</strain>
    </source>
</reference>
<evidence type="ECO:0008006" key="3">
    <source>
        <dbReference type="Google" id="ProtNLM"/>
    </source>
</evidence>
<accession>A0ABP6QB86</accession>
<keyword evidence="2" id="KW-1185">Reference proteome</keyword>
<protein>
    <recommendedName>
        <fullName evidence="3">LysR substrate binding domain-containing protein</fullName>
    </recommendedName>
</protein>
<dbReference type="Proteomes" id="UP001501237">
    <property type="component" value="Unassembled WGS sequence"/>
</dbReference>
<evidence type="ECO:0000313" key="2">
    <source>
        <dbReference type="Proteomes" id="UP001501237"/>
    </source>
</evidence>
<gene>
    <name evidence="1" type="ORF">GCM10010468_35850</name>
</gene>
<organism evidence="1 2">
    <name type="scientific">Actinocorallia longicatena</name>
    <dbReference type="NCBI Taxonomy" id="111803"/>
    <lineage>
        <taxon>Bacteria</taxon>
        <taxon>Bacillati</taxon>
        <taxon>Actinomycetota</taxon>
        <taxon>Actinomycetes</taxon>
        <taxon>Streptosporangiales</taxon>
        <taxon>Thermomonosporaceae</taxon>
        <taxon>Actinocorallia</taxon>
    </lineage>
</organism>
<name>A0ABP6QB86_9ACTN</name>
<dbReference type="EMBL" id="BAAAUV010000008">
    <property type="protein sequence ID" value="GAA3214838.1"/>
    <property type="molecule type" value="Genomic_DNA"/>
</dbReference>
<comment type="caution">
    <text evidence="1">The sequence shown here is derived from an EMBL/GenBank/DDBJ whole genome shotgun (WGS) entry which is preliminary data.</text>
</comment>
<sequence>MTVYDQIVDEVGAPWIVMEPVQEEDVSEATLSVAWPKTATSPATAAFIRSAAAAVDFSTATSQQRR</sequence>